<feature type="region of interest" description="Disordered" evidence="1">
    <location>
        <begin position="71"/>
        <end position="95"/>
    </location>
</feature>
<accession>A0A853C6R1</accession>
<dbReference type="EMBL" id="JACCFP010000001">
    <property type="protein sequence ID" value="NYJ03555.1"/>
    <property type="molecule type" value="Genomic_DNA"/>
</dbReference>
<keyword evidence="3" id="KW-1185">Reference proteome</keyword>
<gene>
    <name evidence="2" type="ORF">HNR19_004253</name>
</gene>
<feature type="compositionally biased region" description="Basic and acidic residues" evidence="1">
    <location>
        <begin position="71"/>
        <end position="92"/>
    </location>
</feature>
<evidence type="ECO:0000256" key="1">
    <source>
        <dbReference type="SAM" id="MobiDB-lite"/>
    </source>
</evidence>
<protein>
    <submittedName>
        <fullName evidence="2">Uncharacterized protein</fullName>
    </submittedName>
</protein>
<dbReference type="Proteomes" id="UP000530424">
    <property type="component" value="Unassembled WGS sequence"/>
</dbReference>
<proteinExistence type="predicted"/>
<dbReference type="AlphaFoldDB" id="A0A853C6R1"/>
<dbReference type="RefSeq" id="WP_179669843.1">
    <property type="nucleotide sequence ID" value="NZ_JACCFP010000001.1"/>
</dbReference>
<organism evidence="2 3">
    <name type="scientific">Nocardioides thalensis</name>
    <dbReference type="NCBI Taxonomy" id="1914755"/>
    <lineage>
        <taxon>Bacteria</taxon>
        <taxon>Bacillati</taxon>
        <taxon>Actinomycetota</taxon>
        <taxon>Actinomycetes</taxon>
        <taxon>Propionibacteriales</taxon>
        <taxon>Nocardioidaceae</taxon>
        <taxon>Nocardioides</taxon>
    </lineage>
</organism>
<sequence>MSRRAWIAAAVAGAAVLGLAWWQPWRDVAEDGQMVAISGLDGGDSGLEVAHRVEVRIPTAVLEVTIGEPVERLPRGSRGGDRSSEDGGELHAPDGSVFVPIEWGGRTTAGTALATAYGASEEDPAQAFEALAAEGAAVVLRVGQEETELGEVTTESSEWGQPGAFVVADEDLAEATWEVTFDGVTQRVSLETGELEMGVAEGLYSTPELARAGRRTVGEVDLPTRFARRPGVLRPTLAHARPHTAAWLPDRGWVREPGQAWVIVSGRAGVEPTLWSRGSRPGLDEVTHEAEASSASVLLGGAHPLDRVPVEPDRAAVDFVAVWLVDDAASPPTGLEIRVEYDLVPLAPYARRTGDDRVLTGALYGTLDLAAS</sequence>
<evidence type="ECO:0000313" key="3">
    <source>
        <dbReference type="Proteomes" id="UP000530424"/>
    </source>
</evidence>
<reference evidence="2 3" key="1">
    <citation type="submission" date="2020-07" db="EMBL/GenBank/DDBJ databases">
        <title>Sequencing the genomes of 1000 actinobacteria strains.</title>
        <authorList>
            <person name="Klenk H.-P."/>
        </authorList>
    </citation>
    <scope>NUCLEOTIDE SEQUENCE [LARGE SCALE GENOMIC DNA]</scope>
    <source>
        <strain evidence="2 3">DSM 103833</strain>
    </source>
</reference>
<comment type="caution">
    <text evidence="2">The sequence shown here is derived from an EMBL/GenBank/DDBJ whole genome shotgun (WGS) entry which is preliminary data.</text>
</comment>
<name>A0A853C6R1_9ACTN</name>
<evidence type="ECO:0000313" key="2">
    <source>
        <dbReference type="EMBL" id="NYJ03555.1"/>
    </source>
</evidence>